<sequence>MIALPAGCTLTYSIWIDVDYLTDEMVEWYGIIGGVVWKDKWYDMRGREQSVNYVSYGKGKRCHHHHNGAGGTKLHFHGDDASTASVFIIKFFEHVTDSNLKEQMDRKERNYG</sequence>
<gene>
    <name evidence="1" type="ORF">UFOVP257_371</name>
</gene>
<evidence type="ECO:0000313" key="1">
    <source>
        <dbReference type="EMBL" id="CAB4133649.1"/>
    </source>
</evidence>
<reference evidence="1" key="1">
    <citation type="submission" date="2020-04" db="EMBL/GenBank/DDBJ databases">
        <authorList>
            <person name="Chiriac C."/>
            <person name="Salcher M."/>
            <person name="Ghai R."/>
            <person name="Kavagutti S V."/>
        </authorList>
    </citation>
    <scope>NUCLEOTIDE SEQUENCE</scope>
</reference>
<protein>
    <submittedName>
        <fullName evidence="1">Uncharacterized protein</fullName>
    </submittedName>
</protein>
<proteinExistence type="predicted"/>
<name>A0A6J5LPI2_9CAUD</name>
<accession>A0A6J5LPI2</accession>
<dbReference type="EMBL" id="LR796274">
    <property type="protein sequence ID" value="CAB4133649.1"/>
    <property type="molecule type" value="Genomic_DNA"/>
</dbReference>
<organism evidence="1">
    <name type="scientific">uncultured Caudovirales phage</name>
    <dbReference type="NCBI Taxonomy" id="2100421"/>
    <lineage>
        <taxon>Viruses</taxon>
        <taxon>Duplodnaviria</taxon>
        <taxon>Heunggongvirae</taxon>
        <taxon>Uroviricota</taxon>
        <taxon>Caudoviricetes</taxon>
        <taxon>Peduoviridae</taxon>
        <taxon>Maltschvirus</taxon>
        <taxon>Maltschvirus maltsch</taxon>
    </lineage>
</organism>